<dbReference type="Pfam" id="PF00440">
    <property type="entry name" value="TetR_N"/>
    <property type="match status" value="1"/>
</dbReference>
<gene>
    <name evidence="3" type="ORF">F8M49_11470</name>
</gene>
<comment type="caution">
    <text evidence="3">The sequence shown here is derived from an EMBL/GenBank/DDBJ whole genome shotgun (WGS) entry which is preliminary data.</text>
</comment>
<feature type="domain" description="HTH tetR-type" evidence="2">
    <location>
        <begin position="11"/>
        <end position="36"/>
    </location>
</feature>
<proteinExistence type="predicted"/>
<accession>A0ABU3WPB8</accession>
<reference evidence="3 4" key="1">
    <citation type="submission" date="2019-10" db="EMBL/GenBank/DDBJ databases">
        <title>Draft Genome Assembly of Rhodococcus zopfii DSM44189.</title>
        <authorList>
            <person name="Sutton J.M."/>
            <person name="Akob D.M."/>
            <person name="Bushman T.J."/>
        </authorList>
    </citation>
    <scope>NUCLEOTIDE SEQUENCE [LARGE SCALE GENOMIC DNA]</scope>
    <source>
        <strain evidence="3 4">DSM 44189</strain>
    </source>
</reference>
<dbReference type="InterPro" id="IPR001647">
    <property type="entry name" value="HTH_TetR"/>
</dbReference>
<name>A0ABU3WPB8_9NOCA</name>
<evidence type="ECO:0000313" key="4">
    <source>
        <dbReference type="Proteomes" id="UP001275440"/>
    </source>
</evidence>
<dbReference type="SUPFAM" id="SSF46689">
    <property type="entry name" value="Homeodomain-like"/>
    <property type="match status" value="1"/>
</dbReference>
<dbReference type="Gene3D" id="1.10.10.60">
    <property type="entry name" value="Homeodomain-like"/>
    <property type="match status" value="1"/>
</dbReference>
<evidence type="ECO:0000256" key="1">
    <source>
        <dbReference type="ARBA" id="ARBA00023125"/>
    </source>
</evidence>
<dbReference type="InterPro" id="IPR009057">
    <property type="entry name" value="Homeodomain-like_sf"/>
</dbReference>
<organism evidence="3 4">
    <name type="scientific">Rhodococcus zopfii</name>
    <dbReference type="NCBI Taxonomy" id="43772"/>
    <lineage>
        <taxon>Bacteria</taxon>
        <taxon>Bacillati</taxon>
        <taxon>Actinomycetota</taxon>
        <taxon>Actinomycetes</taxon>
        <taxon>Mycobacteriales</taxon>
        <taxon>Nocardiaceae</taxon>
        <taxon>Rhodococcus</taxon>
    </lineage>
</organism>
<evidence type="ECO:0000313" key="3">
    <source>
        <dbReference type="EMBL" id="MDV2475820.1"/>
    </source>
</evidence>
<keyword evidence="4" id="KW-1185">Reference proteome</keyword>
<keyword evidence="1" id="KW-0238">DNA-binding</keyword>
<dbReference type="Proteomes" id="UP001275440">
    <property type="component" value="Unassembled WGS sequence"/>
</dbReference>
<dbReference type="EMBL" id="WBMO01000001">
    <property type="protein sequence ID" value="MDV2475820.1"/>
    <property type="molecule type" value="Genomic_DNA"/>
</dbReference>
<evidence type="ECO:0000259" key="2">
    <source>
        <dbReference type="Pfam" id="PF00440"/>
    </source>
</evidence>
<sequence length="38" mass="4007">MNSQPPGHAAILDAARAEFAERGYAAATIRNIAQRAPV</sequence>
<protein>
    <submittedName>
        <fullName evidence="3">Helix-turn-helix transcriptional regulator</fullName>
    </submittedName>
</protein>